<proteinExistence type="predicted"/>
<sequence>MSEELVAAAVVLTKVAVAEGLAAACATSKVAVDAVPTAIGALAVCRETEPGEPERAAQVISKLLQHTPVVLLTQRDGQMTATRWAAGVQEEEIAPGLMLDGAPAEVEALLLGQVRAEDLPGVVSSVGMSRWRAVRILAGAARAARRA</sequence>
<dbReference type="AlphaFoldDB" id="A0A939LSU5"/>
<evidence type="ECO:0000313" key="1">
    <source>
        <dbReference type="EMBL" id="MBO1753243.1"/>
    </source>
</evidence>
<comment type="caution">
    <text evidence="1">The sequence shown here is derived from an EMBL/GenBank/DDBJ whole genome shotgun (WGS) entry which is preliminary data.</text>
</comment>
<protein>
    <submittedName>
        <fullName evidence="1">Uncharacterized protein</fullName>
    </submittedName>
</protein>
<reference evidence="1" key="1">
    <citation type="submission" date="2021-03" db="EMBL/GenBank/DDBJ databases">
        <title>Actinotalea soli sp. nov., isolated from soil.</title>
        <authorList>
            <person name="Ping W."/>
            <person name="Zhang J."/>
        </authorList>
    </citation>
    <scope>NUCLEOTIDE SEQUENCE</scope>
    <source>
        <strain evidence="1">BY-33</strain>
    </source>
</reference>
<organism evidence="1 2">
    <name type="scientific">Actinotalea soli</name>
    <dbReference type="NCBI Taxonomy" id="2819234"/>
    <lineage>
        <taxon>Bacteria</taxon>
        <taxon>Bacillati</taxon>
        <taxon>Actinomycetota</taxon>
        <taxon>Actinomycetes</taxon>
        <taxon>Micrococcales</taxon>
        <taxon>Cellulomonadaceae</taxon>
        <taxon>Actinotalea</taxon>
    </lineage>
</organism>
<name>A0A939LSU5_9CELL</name>
<gene>
    <name evidence="1" type="ORF">J4G33_15655</name>
</gene>
<dbReference type="EMBL" id="JAGEMK010000011">
    <property type="protein sequence ID" value="MBO1753243.1"/>
    <property type="molecule type" value="Genomic_DNA"/>
</dbReference>
<dbReference type="Proteomes" id="UP000664209">
    <property type="component" value="Unassembled WGS sequence"/>
</dbReference>
<dbReference type="RefSeq" id="WP_208056930.1">
    <property type="nucleotide sequence ID" value="NZ_JAGEMK010000011.1"/>
</dbReference>
<evidence type="ECO:0000313" key="2">
    <source>
        <dbReference type="Proteomes" id="UP000664209"/>
    </source>
</evidence>
<keyword evidence="2" id="KW-1185">Reference proteome</keyword>
<accession>A0A939LSU5</accession>